<dbReference type="Pfam" id="PF20349">
    <property type="entry name" value="DUF6644"/>
    <property type="match status" value="1"/>
</dbReference>
<feature type="transmembrane region" description="Helical" evidence="1">
    <location>
        <begin position="68"/>
        <end position="89"/>
    </location>
</feature>
<dbReference type="EMBL" id="LUUJ01000051">
    <property type="protein sequence ID" value="OAI19177.1"/>
    <property type="molecule type" value="Genomic_DNA"/>
</dbReference>
<sequence>MALLDFAQTLYDSEFGTGLRESVLVFPIIEGLHLIGLAFSVGLIFFVDFRLLGWFLPKVPVHSILQPLRPWLFGGFALTLVTGVVLFIATAVKVIVLPVFFYKLGFIALAGVNAAWFEYRWGRRIGDWSEHTILPSGVRRAGWASLALWSLAVVTGRLIPYLSYQ</sequence>
<dbReference type="InterPro" id="IPR046586">
    <property type="entry name" value="DUF6644"/>
</dbReference>
<evidence type="ECO:0000259" key="2">
    <source>
        <dbReference type="Pfam" id="PF20349"/>
    </source>
</evidence>
<gene>
    <name evidence="3" type="ORF">A1507_07790</name>
</gene>
<reference evidence="3 4" key="1">
    <citation type="submission" date="2016-03" db="EMBL/GenBank/DDBJ databases">
        <authorList>
            <person name="Ploux O."/>
        </authorList>
    </citation>
    <scope>NUCLEOTIDE SEQUENCE [LARGE SCALE GENOMIC DNA]</scope>
    <source>
        <strain evidence="3 4">R-45378</strain>
    </source>
</reference>
<organism evidence="3 4">
    <name type="scientific">Methylomonas koyamae</name>
    <dbReference type="NCBI Taxonomy" id="702114"/>
    <lineage>
        <taxon>Bacteria</taxon>
        <taxon>Pseudomonadati</taxon>
        <taxon>Pseudomonadota</taxon>
        <taxon>Gammaproteobacteria</taxon>
        <taxon>Methylococcales</taxon>
        <taxon>Methylococcaceae</taxon>
        <taxon>Methylomonas</taxon>
    </lineage>
</organism>
<accession>A0A177NMB1</accession>
<dbReference type="AlphaFoldDB" id="A0A177NMB1"/>
<keyword evidence="1" id="KW-0812">Transmembrane</keyword>
<feature type="transmembrane region" description="Helical" evidence="1">
    <location>
        <begin position="95"/>
        <end position="119"/>
    </location>
</feature>
<evidence type="ECO:0000313" key="4">
    <source>
        <dbReference type="Proteomes" id="UP000077857"/>
    </source>
</evidence>
<evidence type="ECO:0000256" key="1">
    <source>
        <dbReference type="SAM" id="Phobius"/>
    </source>
</evidence>
<feature type="domain" description="DUF6644" evidence="2">
    <location>
        <begin position="30"/>
        <end position="160"/>
    </location>
</feature>
<name>A0A177NMB1_9GAMM</name>
<dbReference type="Proteomes" id="UP000077857">
    <property type="component" value="Unassembled WGS sequence"/>
</dbReference>
<dbReference type="RefSeq" id="WP_064039630.1">
    <property type="nucleotide sequence ID" value="NZ_LUUJ01000051.1"/>
</dbReference>
<feature type="transmembrane region" description="Helical" evidence="1">
    <location>
        <begin position="24"/>
        <end position="47"/>
    </location>
</feature>
<dbReference type="OrthoDB" id="8537176at2"/>
<evidence type="ECO:0000313" key="3">
    <source>
        <dbReference type="EMBL" id="OAI19177.1"/>
    </source>
</evidence>
<keyword evidence="1" id="KW-0472">Membrane</keyword>
<comment type="caution">
    <text evidence="3">The sequence shown here is derived from an EMBL/GenBank/DDBJ whole genome shotgun (WGS) entry which is preliminary data.</text>
</comment>
<protein>
    <recommendedName>
        <fullName evidence="2">DUF6644 domain-containing protein</fullName>
    </recommendedName>
</protein>
<keyword evidence="1" id="KW-1133">Transmembrane helix</keyword>
<proteinExistence type="predicted"/>